<protein>
    <submittedName>
        <fullName evidence="2">Uncharacterized protein</fullName>
    </submittedName>
</protein>
<feature type="compositionally biased region" description="Polar residues" evidence="1">
    <location>
        <begin position="22"/>
        <end position="31"/>
    </location>
</feature>
<evidence type="ECO:0000313" key="2">
    <source>
        <dbReference type="EMBL" id="KAJ1175007.1"/>
    </source>
</evidence>
<sequence>MDQFSQRWEEGGGGDGNPPPVQCQTRPTGRTSPPAGYLRLRPRLHPVGEGGPQASGSNCSLSQGLPSSAVLAAAPAGPRQPIRRPPLRNRSFYCGGGAALAKIGVRSYPPVWGGQHPLCPPTLSYVMARGALRPSACGFPALQYPTGSAARPPARPGPGQHSVPARKGGLPGEGCRMPEASSSSIAPRSETRGGPTGCFYGARAGAPRLRSRPSRHLGSSPQPS</sequence>
<proteinExistence type="predicted"/>
<evidence type="ECO:0000313" key="3">
    <source>
        <dbReference type="Proteomes" id="UP001066276"/>
    </source>
</evidence>
<dbReference type="EMBL" id="JANPWB010000006">
    <property type="protein sequence ID" value="KAJ1175007.1"/>
    <property type="molecule type" value="Genomic_DNA"/>
</dbReference>
<accession>A0AAV7TGS4</accession>
<keyword evidence="3" id="KW-1185">Reference proteome</keyword>
<feature type="region of interest" description="Disordered" evidence="1">
    <location>
        <begin position="1"/>
        <end position="62"/>
    </location>
</feature>
<comment type="caution">
    <text evidence="2">The sequence shown here is derived from an EMBL/GenBank/DDBJ whole genome shotgun (WGS) entry which is preliminary data.</text>
</comment>
<dbReference type="Proteomes" id="UP001066276">
    <property type="component" value="Chromosome 3_2"/>
</dbReference>
<gene>
    <name evidence="2" type="ORF">NDU88_000298</name>
</gene>
<evidence type="ECO:0000256" key="1">
    <source>
        <dbReference type="SAM" id="MobiDB-lite"/>
    </source>
</evidence>
<dbReference type="AlphaFoldDB" id="A0AAV7TGS4"/>
<feature type="region of interest" description="Disordered" evidence="1">
    <location>
        <begin position="147"/>
        <end position="224"/>
    </location>
</feature>
<name>A0AAV7TGS4_PLEWA</name>
<reference evidence="2" key="1">
    <citation type="journal article" date="2022" name="bioRxiv">
        <title>Sequencing and chromosome-scale assembly of the giantPleurodeles waltlgenome.</title>
        <authorList>
            <person name="Brown T."/>
            <person name="Elewa A."/>
            <person name="Iarovenko S."/>
            <person name="Subramanian E."/>
            <person name="Araus A.J."/>
            <person name="Petzold A."/>
            <person name="Susuki M."/>
            <person name="Suzuki K.-i.T."/>
            <person name="Hayashi T."/>
            <person name="Toyoda A."/>
            <person name="Oliveira C."/>
            <person name="Osipova E."/>
            <person name="Leigh N.D."/>
            <person name="Simon A."/>
            <person name="Yun M.H."/>
        </authorList>
    </citation>
    <scope>NUCLEOTIDE SEQUENCE</scope>
    <source>
        <strain evidence="2">20211129_DDA</strain>
        <tissue evidence="2">Liver</tissue>
    </source>
</reference>
<organism evidence="2 3">
    <name type="scientific">Pleurodeles waltl</name>
    <name type="common">Iberian ribbed newt</name>
    <dbReference type="NCBI Taxonomy" id="8319"/>
    <lineage>
        <taxon>Eukaryota</taxon>
        <taxon>Metazoa</taxon>
        <taxon>Chordata</taxon>
        <taxon>Craniata</taxon>
        <taxon>Vertebrata</taxon>
        <taxon>Euteleostomi</taxon>
        <taxon>Amphibia</taxon>
        <taxon>Batrachia</taxon>
        <taxon>Caudata</taxon>
        <taxon>Salamandroidea</taxon>
        <taxon>Salamandridae</taxon>
        <taxon>Pleurodelinae</taxon>
        <taxon>Pleurodeles</taxon>
    </lineage>
</organism>